<keyword evidence="3" id="KW-1185">Reference proteome</keyword>
<protein>
    <recommendedName>
        <fullName evidence="1">Heterokaryon incompatibility domain-containing protein</fullName>
    </recommendedName>
</protein>
<feature type="domain" description="Heterokaryon incompatibility" evidence="1">
    <location>
        <begin position="45"/>
        <end position="186"/>
    </location>
</feature>
<dbReference type="EMBL" id="PDLM01000006">
    <property type="protein sequence ID" value="RDW74867.1"/>
    <property type="molecule type" value="Genomic_DNA"/>
</dbReference>
<dbReference type="AlphaFoldDB" id="A0A3D8RLD5"/>
<gene>
    <name evidence="2" type="ORF">BP6252_06009</name>
</gene>
<evidence type="ECO:0000313" key="2">
    <source>
        <dbReference type="EMBL" id="RDW74867.1"/>
    </source>
</evidence>
<dbReference type="InterPro" id="IPR010730">
    <property type="entry name" value="HET"/>
</dbReference>
<reference evidence="2 3" key="1">
    <citation type="journal article" date="2018" name="IMA Fungus">
        <title>IMA Genome-F 9: Draft genome sequence of Annulohypoxylon stygium, Aspergillus mulundensis, Berkeleyomyces basicola (syn. Thielaviopsis basicola), Ceratocystis smalleyi, two Cercospora beticola strains, Coleophoma cylindrospora, Fusarium fracticaudum, Phialophora cf. hyalina, and Morchella septimelata.</title>
        <authorList>
            <person name="Wingfield B.D."/>
            <person name="Bills G.F."/>
            <person name="Dong Y."/>
            <person name="Huang W."/>
            <person name="Nel W.J."/>
            <person name="Swalarsk-Parry B.S."/>
            <person name="Vaghefi N."/>
            <person name="Wilken P.M."/>
            <person name="An Z."/>
            <person name="de Beer Z.W."/>
            <person name="De Vos L."/>
            <person name="Chen L."/>
            <person name="Duong T.A."/>
            <person name="Gao Y."/>
            <person name="Hammerbacher A."/>
            <person name="Kikkert J.R."/>
            <person name="Li Y."/>
            <person name="Li H."/>
            <person name="Li K."/>
            <person name="Li Q."/>
            <person name="Liu X."/>
            <person name="Ma X."/>
            <person name="Naidoo K."/>
            <person name="Pethybridge S.J."/>
            <person name="Sun J."/>
            <person name="Steenkamp E.T."/>
            <person name="van der Nest M.A."/>
            <person name="van Wyk S."/>
            <person name="Wingfield M.J."/>
            <person name="Xiong C."/>
            <person name="Yue Q."/>
            <person name="Zhang X."/>
        </authorList>
    </citation>
    <scope>NUCLEOTIDE SEQUENCE [LARGE SCALE GENOMIC DNA]</scope>
    <source>
        <strain evidence="2 3">BP6252</strain>
    </source>
</reference>
<dbReference type="Pfam" id="PF06985">
    <property type="entry name" value="HET"/>
    <property type="match status" value="1"/>
</dbReference>
<accession>A0A3D8RLD5</accession>
<dbReference type="Proteomes" id="UP000256645">
    <property type="component" value="Unassembled WGS sequence"/>
</dbReference>
<dbReference type="OrthoDB" id="3600004at2759"/>
<sequence>MQPYSYQSLAQDESIRLLFLQCSDDWDSPIQCKIETYPLYDAPLYEAISYTWGASTSRVPIYINSSQGQEQCEVTLNGHNALRRLRPKSGDRAVWIDAVCINQEDQAERSQQVRMMGSIFAMASLVVVYLGEHTPDSRQLFKELEVVNRAIRNGKDYSPEPSRVIARYTEALLERSWFSRIWVIQEVRNSKSIIMCGDSFSSWDPFYECRRGHVDFVTSDLWPWTINNQLPKDYDYYTPEEIQLWYLLMSTRSFQATDKRDRIFALIPLIEAETDEAKSLVNYNQTPEEVYINTAQFLFRKLNLLLIAAIRHPISLDMPTWVPDWSQDLTNDIDHYVDEIDLRRRFKASESYSSISVVTDQTRASTDYMALNVKGVRYVRVSYLGEAAFEFTDFEDAKSQLSTICSSDMFENLPNNPSAINERILQQTSGELFTILKSMSPQRRANFFIRGNGPIPVSIDAECVNLFRSRMEQCKLFLTDNDLIGITSAGARNGDVVFLLQGAWHPCLLRRDTGDEWRLVSGDCYLDGSLPDSFEDLQERLGECVAGGTPLEDLIIV</sequence>
<dbReference type="PANTHER" id="PTHR24148:SF79">
    <property type="entry name" value="HETEROKARYON INCOMPATIBILITY DOMAIN-CONTAINING PROTEIN"/>
    <property type="match status" value="1"/>
</dbReference>
<comment type="caution">
    <text evidence="2">The sequence shown here is derived from an EMBL/GenBank/DDBJ whole genome shotgun (WGS) entry which is preliminary data.</text>
</comment>
<proteinExistence type="predicted"/>
<dbReference type="STRING" id="1849047.A0A3D8RLD5"/>
<evidence type="ECO:0000259" key="1">
    <source>
        <dbReference type="Pfam" id="PF06985"/>
    </source>
</evidence>
<organism evidence="2 3">
    <name type="scientific">Coleophoma cylindrospora</name>
    <dbReference type="NCBI Taxonomy" id="1849047"/>
    <lineage>
        <taxon>Eukaryota</taxon>
        <taxon>Fungi</taxon>
        <taxon>Dikarya</taxon>
        <taxon>Ascomycota</taxon>
        <taxon>Pezizomycotina</taxon>
        <taxon>Leotiomycetes</taxon>
        <taxon>Helotiales</taxon>
        <taxon>Dermateaceae</taxon>
        <taxon>Coleophoma</taxon>
    </lineage>
</organism>
<dbReference type="PANTHER" id="PTHR24148">
    <property type="entry name" value="ANKYRIN REPEAT DOMAIN-CONTAINING PROTEIN 39 HOMOLOG-RELATED"/>
    <property type="match status" value="1"/>
</dbReference>
<evidence type="ECO:0000313" key="3">
    <source>
        <dbReference type="Proteomes" id="UP000256645"/>
    </source>
</evidence>
<dbReference type="InterPro" id="IPR052895">
    <property type="entry name" value="HetReg/Transcr_Mod"/>
</dbReference>
<name>A0A3D8RLD5_9HELO</name>